<evidence type="ECO:0000313" key="3">
    <source>
        <dbReference type="Proteomes" id="UP000727056"/>
    </source>
</evidence>
<dbReference type="RefSeq" id="WP_168089856.1">
    <property type="nucleotide sequence ID" value="NZ_BHZH01000299.1"/>
</dbReference>
<feature type="signal peptide" evidence="1">
    <location>
        <begin position="1"/>
        <end position="27"/>
    </location>
</feature>
<comment type="caution">
    <text evidence="2">The sequence shown here is derived from an EMBL/GenBank/DDBJ whole genome shotgun (WGS) entry which is preliminary data.</text>
</comment>
<dbReference type="Proteomes" id="UP000727056">
    <property type="component" value="Unassembled WGS sequence"/>
</dbReference>
<accession>A0ABX1CH08</accession>
<reference evidence="2 3" key="1">
    <citation type="submission" date="2020-03" db="EMBL/GenBank/DDBJ databases">
        <title>Draft genome of Streptomyces sp. ventii, isolated from the Axial Seamount in the Pacific Ocean, and resequencing of the two type strains Streptomyces lonarensis strain NCL 716 and Streptomyces bohaiensis strain 11A07.</title>
        <authorList>
            <person name="Loughran R.M."/>
            <person name="Pfannmuller K.M."/>
            <person name="Wasson B.J."/>
            <person name="Deadmond M.C."/>
            <person name="Paddock B.E."/>
            <person name="Koyack M.J."/>
            <person name="Gallegos D.A."/>
            <person name="Mitchell E.A."/>
            <person name="Ushijima B."/>
            <person name="Saw J.H."/>
            <person name="Mcphail K.L."/>
            <person name="Videau P."/>
        </authorList>
    </citation>
    <scope>NUCLEOTIDE SEQUENCE [LARGE SCALE GENOMIC DNA]</scope>
    <source>
        <strain evidence="2 3">11A07</strain>
    </source>
</reference>
<feature type="chain" id="PRO_5046050087" description="Secreted protein" evidence="1">
    <location>
        <begin position="28"/>
        <end position="144"/>
    </location>
</feature>
<keyword evidence="1" id="KW-0732">Signal</keyword>
<sequence length="144" mass="15566">MRRKTSWIAGLLSTLALIGVTASTAQAAPPRTTTTATEEAATPSLEGQVIASSCYGGAQRYSKPGNQPLLMWFTTSNRCNDINLRPNTNRYVKVCFGTRASDCQANWTLAKAGQWNAIATNVLPGTRYMFWFRSDAASSGSIAH</sequence>
<keyword evidence="3" id="KW-1185">Reference proteome</keyword>
<evidence type="ECO:0000313" key="2">
    <source>
        <dbReference type="EMBL" id="NJQ17170.1"/>
    </source>
</evidence>
<gene>
    <name evidence="2" type="ORF">HCN52_20060</name>
</gene>
<proteinExistence type="predicted"/>
<protein>
    <recommendedName>
        <fullName evidence="4">Secreted protein</fullName>
    </recommendedName>
</protein>
<evidence type="ECO:0000256" key="1">
    <source>
        <dbReference type="SAM" id="SignalP"/>
    </source>
</evidence>
<name>A0ABX1CH08_9ACTN</name>
<dbReference type="EMBL" id="JAAVJC010000252">
    <property type="protein sequence ID" value="NJQ17170.1"/>
    <property type="molecule type" value="Genomic_DNA"/>
</dbReference>
<evidence type="ECO:0008006" key="4">
    <source>
        <dbReference type="Google" id="ProtNLM"/>
    </source>
</evidence>
<organism evidence="2 3">
    <name type="scientific">Streptomyces bohaiensis</name>
    <dbReference type="NCBI Taxonomy" id="1431344"/>
    <lineage>
        <taxon>Bacteria</taxon>
        <taxon>Bacillati</taxon>
        <taxon>Actinomycetota</taxon>
        <taxon>Actinomycetes</taxon>
        <taxon>Kitasatosporales</taxon>
        <taxon>Streptomycetaceae</taxon>
        <taxon>Streptomyces</taxon>
    </lineage>
</organism>